<dbReference type="AlphaFoldDB" id="A0AA95NGF7"/>
<gene>
    <name evidence="2" type="ORF">PFX98_09735</name>
</gene>
<dbReference type="EMBL" id="CP116346">
    <property type="protein sequence ID" value="WIT13884.1"/>
    <property type="molecule type" value="Genomic_DNA"/>
</dbReference>
<feature type="chain" id="PRO_5041735361" description="PEP-CTERM sorting domain-containing protein" evidence="1">
    <location>
        <begin position="21"/>
        <end position="277"/>
    </location>
</feature>
<keyword evidence="1" id="KW-0732">Signal</keyword>
<name>A0AA95NGF7_9BURK</name>
<accession>A0AA95NGF7</accession>
<feature type="signal peptide" evidence="1">
    <location>
        <begin position="1"/>
        <end position="20"/>
    </location>
</feature>
<evidence type="ECO:0000256" key="1">
    <source>
        <dbReference type="SAM" id="SignalP"/>
    </source>
</evidence>
<keyword evidence="3" id="KW-1185">Reference proteome</keyword>
<evidence type="ECO:0000313" key="2">
    <source>
        <dbReference type="EMBL" id="WIT13884.1"/>
    </source>
</evidence>
<dbReference type="RefSeq" id="WP_285235004.1">
    <property type="nucleotide sequence ID" value="NZ_CP116346.1"/>
</dbReference>
<proteinExistence type="predicted"/>
<dbReference type="KEGG" id="pais:PFX98_09735"/>
<reference evidence="2" key="1">
    <citation type="submission" date="2023-01" db="EMBL/GenBank/DDBJ databases">
        <title>Whole genome sequence of Paucibacter sp. S2-9 isolated from pond sediment.</title>
        <authorList>
            <person name="Jung J.Y."/>
        </authorList>
    </citation>
    <scope>NUCLEOTIDE SEQUENCE</scope>
    <source>
        <strain evidence="2">S2-9</strain>
    </source>
</reference>
<sequence>MVKVAFFAAMFLAFARGASALPLIDNFDRSQTVAQDNSNGIASSSATRSPLDPSTIIGGEREVYVNAFSGADEFNGTRAGVSGSRFSFANDAGVVGFGALRWDGGSVTGFDLTNADLGINRTGFAPVNFSAVADSLKLTMLRSDASFPFTLQFFSGATDWTSFTFSAIPVCSAADSSCMSQAGAVAGPTDFYFNFALINLLGTKSGTGADFSSITAMQAIFNFNPMSGSPGQAESIDFSMDFATVSPPPVPEPGTLTLSILGLFSLMCMVARRRHSN</sequence>
<evidence type="ECO:0000313" key="3">
    <source>
        <dbReference type="Proteomes" id="UP001177769"/>
    </source>
</evidence>
<evidence type="ECO:0008006" key="4">
    <source>
        <dbReference type="Google" id="ProtNLM"/>
    </source>
</evidence>
<dbReference type="Proteomes" id="UP001177769">
    <property type="component" value="Chromosome"/>
</dbReference>
<protein>
    <recommendedName>
        <fullName evidence="4">PEP-CTERM sorting domain-containing protein</fullName>
    </recommendedName>
</protein>
<organism evidence="2 3">
    <name type="scientific">Paucibacter sediminis</name>
    <dbReference type="NCBI Taxonomy" id="3019553"/>
    <lineage>
        <taxon>Bacteria</taxon>
        <taxon>Pseudomonadati</taxon>
        <taxon>Pseudomonadota</taxon>
        <taxon>Betaproteobacteria</taxon>
        <taxon>Burkholderiales</taxon>
        <taxon>Sphaerotilaceae</taxon>
        <taxon>Roseateles</taxon>
    </lineage>
</organism>